<evidence type="ECO:0000256" key="3">
    <source>
        <dbReference type="ARBA" id="ARBA00022840"/>
    </source>
</evidence>
<organism evidence="6 7">
    <name type="scientific">Methanimicrococcus hongohii</name>
    <dbReference type="NCBI Taxonomy" id="3028295"/>
    <lineage>
        <taxon>Archaea</taxon>
        <taxon>Methanobacteriati</taxon>
        <taxon>Methanobacteriota</taxon>
        <taxon>Stenosarchaea group</taxon>
        <taxon>Methanomicrobia</taxon>
        <taxon>Methanosarcinales</taxon>
        <taxon>Methanosarcinaceae</taxon>
        <taxon>Methanimicrococcus</taxon>
    </lineage>
</organism>
<dbReference type="InterPro" id="IPR002423">
    <property type="entry name" value="Cpn60/GroEL/TCP-1"/>
</dbReference>
<dbReference type="SUPFAM" id="SSF48592">
    <property type="entry name" value="GroEL equatorial domain-like"/>
    <property type="match status" value="1"/>
</dbReference>
<keyword evidence="2 5" id="KW-0547">Nucleotide-binding</keyword>
<dbReference type="Pfam" id="PF00118">
    <property type="entry name" value="Cpn60_TCP1"/>
    <property type="match status" value="1"/>
</dbReference>
<dbReference type="EMBL" id="CP131059">
    <property type="protein sequence ID" value="WNY23770.1"/>
    <property type="molecule type" value="Genomic_DNA"/>
</dbReference>
<evidence type="ECO:0000256" key="2">
    <source>
        <dbReference type="ARBA" id="ARBA00022741"/>
    </source>
</evidence>
<evidence type="ECO:0000313" key="6">
    <source>
        <dbReference type="EMBL" id="WNY23770.1"/>
    </source>
</evidence>
<evidence type="ECO:0000256" key="1">
    <source>
        <dbReference type="ARBA" id="ARBA00008020"/>
    </source>
</evidence>
<dbReference type="KEGG" id="mehf:MmiHf6_10850"/>
<dbReference type="Proteomes" id="UP001302978">
    <property type="component" value="Chromosome"/>
</dbReference>
<dbReference type="GO" id="GO:0140662">
    <property type="term" value="F:ATP-dependent protein folding chaperone"/>
    <property type="evidence" value="ECO:0007669"/>
    <property type="project" value="InterPro"/>
</dbReference>
<evidence type="ECO:0000256" key="4">
    <source>
        <dbReference type="ARBA" id="ARBA00023186"/>
    </source>
</evidence>
<dbReference type="GO" id="GO:0005524">
    <property type="term" value="F:ATP binding"/>
    <property type="evidence" value="ECO:0007669"/>
    <property type="project" value="UniProtKB-KW"/>
</dbReference>
<sequence>MSASMLRPTSGRNQMPEIPDELVRQIRERVAVDGPVEDDQLLFHIETMVTDIREMLASSFGPCGMNKLVYGPAGDVYMTSDGKTIIKEIDILHPVAVSLKRLGQSMDKSCGDGTKTALLLACSLLKNALPLLRKNVHPAVIAHGYELAMGKAYEMLEYVAEEADDEMILSAVKSSAFGKGILEDQAERLAEAMLQTVKELDFRTGGSYLDLEKNVKVLKKVGSPDVLSFQGLILDETPARDDMPKYLQNPAVLLLRNEVKPDSGYINPQHFVRIDKPETAFEFKDARKAAAYEFAEKIIESGANLIFCEGEVDFHIEEALARKKILVYKRLKIKDMDYIATATGAEFMTIQDSSEDMNRGLGYADEIKVVKKRYETFAFMKIDYQPVTTVLIHEPMKYGLGKIEEAADDALNNAALLIKNPSVVTGAGGTEYFLARSLRIYANTLAGKEQLAVRAFADATEELAKTLAKNIGMDVTDAMIDLSAQQEDGIDARLDVSRHVIGNSPAVYDCATVKKYALVAATETAMNILRVDEILLKK</sequence>
<dbReference type="InterPro" id="IPR027413">
    <property type="entry name" value="GROEL-like_equatorial_sf"/>
</dbReference>
<evidence type="ECO:0000313" key="7">
    <source>
        <dbReference type="Proteomes" id="UP001302978"/>
    </source>
</evidence>
<accession>A0AA96V0Q3</accession>
<reference evidence="6 7" key="1">
    <citation type="submission" date="2023-07" db="EMBL/GenBank/DDBJ databases">
        <title>Closed genoem sequence of Methanomicrococcus sp. Hf6.</title>
        <authorList>
            <person name="Poehlein A."/>
            <person name="Protasov E."/>
            <person name="Platt K."/>
            <person name="Reeh H."/>
            <person name="Daniel R."/>
            <person name="Brune A."/>
        </authorList>
    </citation>
    <scope>NUCLEOTIDE SEQUENCE [LARGE SCALE GENOMIC DNA]</scope>
    <source>
        <strain evidence="6 7">Hf6</strain>
    </source>
</reference>
<dbReference type="RefSeq" id="WP_316556925.1">
    <property type="nucleotide sequence ID" value="NZ_CP131059.1"/>
</dbReference>
<dbReference type="SUPFAM" id="SSF52029">
    <property type="entry name" value="GroEL apical domain-like"/>
    <property type="match status" value="1"/>
</dbReference>
<keyword evidence="3 5" id="KW-0067">ATP-binding</keyword>
<proteinExistence type="inferred from homology"/>
<protein>
    <submittedName>
        <fullName evidence="6">60 kDa chaperonin</fullName>
    </submittedName>
</protein>
<dbReference type="GeneID" id="85195648"/>
<gene>
    <name evidence="6" type="primary">groL_1</name>
    <name evidence="6" type="ORF">MmiHf6_10850</name>
</gene>
<keyword evidence="4 5" id="KW-0143">Chaperone</keyword>
<dbReference type="Gene3D" id="3.50.7.10">
    <property type="entry name" value="GroEL"/>
    <property type="match status" value="1"/>
</dbReference>
<dbReference type="InterPro" id="IPR027410">
    <property type="entry name" value="TCP-1-like_intermed_sf"/>
</dbReference>
<name>A0AA96V0Q3_9EURY</name>
<keyword evidence="7" id="KW-1185">Reference proteome</keyword>
<dbReference type="Gene3D" id="1.10.560.10">
    <property type="entry name" value="GroEL-like equatorial domain"/>
    <property type="match status" value="1"/>
</dbReference>
<dbReference type="AlphaFoldDB" id="A0AA96V0Q3"/>
<dbReference type="InterPro" id="IPR017998">
    <property type="entry name" value="Chaperone_TCP-1"/>
</dbReference>
<comment type="similarity">
    <text evidence="1 5">Belongs to the TCP-1 chaperonin family.</text>
</comment>
<dbReference type="Gene3D" id="3.30.260.10">
    <property type="entry name" value="TCP-1-like chaperonin intermediate domain"/>
    <property type="match status" value="1"/>
</dbReference>
<dbReference type="PRINTS" id="PR00304">
    <property type="entry name" value="TCOMPLEXTCP1"/>
</dbReference>
<dbReference type="InterPro" id="IPR027409">
    <property type="entry name" value="GroEL-like_apical_dom_sf"/>
</dbReference>
<evidence type="ECO:0000256" key="5">
    <source>
        <dbReference type="RuleBase" id="RU004187"/>
    </source>
</evidence>
<dbReference type="PANTHER" id="PTHR11353">
    <property type="entry name" value="CHAPERONIN"/>
    <property type="match status" value="1"/>
</dbReference>